<dbReference type="PRINTS" id="PR00922">
    <property type="entry name" value="DADACBPTASE3"/>
</dbReference>
<keyword evidence="2" id="KW-0378">Hydrolase</keyword>
<dbReference type="AlphaFoldDB" id="A0A3D4T028"/>
<dbReference type="InterPro" id="IPR000667">
    <property type="entry name" value="Peptidase_S13"/>
</dbReference>
<keyword evidence="3" id="KW-0812">Transmembrane</keyword>
<dbReference type="Pfam" id="PF02113">
    <property type="entry name" value="Peptidase_S13"/>
    <property type="match status" value="2"/>
</dbReference>
<feature type="transmembrane region" description="Helical" evidence="3">
    <location>
        <begin position="9"/>
        <end position="30"/>
    </location>
</feature>
<comment type="caution">
    <text evidence="4">The sequence shown here is derived from an EMBL/GenBank/DDBJ whole genome shotgun (WGS) entry which is preliminary data.</text>
</comment>
<keyword evidence="4" id="KW-0121">Carboxypeptidase</keyword>
<dbReference type="STRING" id="863239.GCA_000213935_01704"/>
<accession>A0A3D4T028</accession>
<dbReference type="GO" id="GO:0004185">
    <property type="term" value="F:serine-type carboxypeptidase activity"/>
    <property type="evidence" value="ECO:0007669"/>
    <property type="project" value="InterPro"/>
</dbReference>
<dbReference type="EMBL" id="DQID01000194">
    <property type="protein sequence ID" value="HCT14621.1"/>
    <property type="molecule type" value="Genomic_DNA"/>
</dbReference>
<name>A0A3D4T028_9CORY</name>
<evidence type="ECO:0000256" key="1">
    <source>
        <dbReference type="ARBA" id="ARBA00006096"/>
    </source>
</evidence>
<protein>
    <submittedName>
        <fullName evidence="4">D-alanyl-D-alanine carboxypeptidase/D-alanyl-D-alanine-endopeptidase</fullName>
    </submittedName>
</protein>
<dbReference type="PANTHER" id="PTHR30023">
    <property type="entry name" value="D-ALANYL-D-ALANINE CARBOXYPEPTIDASE"/>
    <property type="match status" value="1"/>
</dbReference>
<dbReference type="GO" id="GO:0000270">
    <property type="term" value="P:peptidoglycan metabolic process"/>
    <property type="evidence" value="ECO:0007669"/>
    <property type="project" value="TreeGrafter"/>
</dbReference>
<dbReference type="NCBIfam" id="TIGR00666">
    <property type="entry name" value="PBP4"/>
    <property type="match status" value="1"/>
</dbReference>
<dbReference type="Gene3D" id="3.40.710.10">
    <property type="entry name" value="DD-peptidase/beta-lactamase superfamily"/>
    <property type="match status" value="2"/>
</dbReference>
<keyword evidence="3" id="KW-1133">Transmembrane helix</keyword>
<dbReference type="Proteomes" id="UP000261739">
    <property type="component" value="Unassembled WGS sequence"/>
</dbReference>
<gene>
    <name evidence="4" type="primary">dacB</name>
    <name evidence="4" type="ORF">DIW82_07475</name>
</gene>
<dbReference type="RefSeq" id="WP_010120246.1">
    <property type="nucleotide sequence ID" value="NZ_DAITTW010000003.1"/>
</dbReference>
<dbReference type="GO" id="GO:0006508">
    <property type="term" value="P:proteolysis"/>
    <property type="evidence" value="ECO:0007669"/>
    <property type="project" value="InterPro"/>
</dbReference>
<evidence type="ECO:0000313" key="4">
    <source>
        <dbReference type="EMBL" id="HCT14621.1"/>
    </source>
</evidence>
<sequence length="456" mass="46059">MRGTTSRRWYYIIATVVVVLAVVIGTALWWNQRNAWKVADPAPLPEPVPVLQAAQTDGPAPDPATVTDALAGPVADPALGKLSGQVTDAATGDVLWTADQDRMLVPASSTKLVTATAALLTLAPDDRVGTQVLRGAEPGQVVLKGNGDVTLQRSPGTGFFTDAASISDLAAQASAALGGEKVTSVVVDNSFRQGDLFNSTWDGADIAAGNVAALGAVMVDAGRLDPSQNYSPRSATPAADAGRDLAAALGVPGVPVSASDRAVATAGEDATLGSVESAPLSTRLRDMMQHSDNLLAESVAREVAAARGAEPTFAGASEATLAALTEAGIDVSGAILKDNSGMSADNRLSAHILDGIVTAAAGDGDHAAALRPLLDALPVAAADGSLVDRYGPDSGARAGAGWVRAKTGTLDGVNALAGTVTTDSGRVLTFGFLSNGSDMDAGRAALDRLTAALRRL</sequence>
<organism evidence="4 5">
    <name type="scientific">Corynebacterium nuruki</name>
    <dbReference type="NCBI Taxonomy" id="1032851"/>
    <lineage>
        <taxon>Bacteria</taxon>
        <taxon>Bacillati</taxon>
        <taxon>Actinomycetota</taxon>
        <taxon>Actinomycetes</taxon>
        <taxon>Mycobacteriales</taxon>
        <taxon>Corynebacteriaceae</taxon>
        <taxon>Corynebacterium</taxon>
    </lineage>
</organism>
<evidence type="ECO:0000256" key="3">
    <source>
        <dbReference type="SAM" id="Phobius"/>
    </source>
</evidence>
<keyword evidence="4" id="KW-0645">Protease</keyword>
<dbReference type="PANTHER" id="PTHR30023:SF0">
    <property type="entry name" value="PENICILLIN-SENSITIVE CARBOXYPEPTIDASE A"/>
    <property type="match status" value="1"/>
</dbReference>
<evidence type="ECO:0000313" key="5">
    <source>
        <dbReference type="Proteomes" id="UP000261739"/>
    </source>
</evidence>
<proteinExistence type="inferred from homology"/>
<dbReference type="InterPro" id="IPR012338">
    <property type="entry name" value="Beta-lactam/transpept-like"/>
</dbReference>
<reference evidence="4 5" key="1">
    <citation type="journal article" date="2018" name="Nat. Biotechnol.">
        <title>A standardized bacterial taxonomy based on genome phylogeny substantially revises the tree of life.</title>
        <authorList>
            <person name="Parks D.H."/>
            <person name="Chuvochina M."/>
            <person name="Waite D.W."/>
            <person name="Rinke C."/>
            <person name="Skarshewski A."/>
            <person name="Chaumeil P.A."/>
            <person name="Hugenholtz P."/>
        </authorList>
    </citation>
    <scope>NUCLEOTIDE SEQUENCE [LARGE SCALE GENOMIC DNA]</scope>
    <source>
        <strain evidence="4">UBA11247</strain>
    </source>
</reference>
<evidence type="ECO:0000256" key="2">
    <source>
        <dbReference type="ARBA" id="ARBA00022801"/>
    </source>
</evidence>
<dbReference type="SUPFAM" id="SSF56601">
    <property type="entry name" value="beta-lactamase/transpeptidase-like"/>
    <property type="match status" value="1"/>
</dbReference>
<keyword evidence="3" id="KW-0472">Membrane</keyword>
<comment type="similarity">
    <text evidence="1">Belongs to the peptidase S13 family.</text>
</comment>